<evidence type="ECO:0000256" key="1">
    <source>
        <dbReference type="SAM" id="Coils"/>
    </source>
</evidence>
<organism evidence="2 3">
    <name type="scientific">Lysobacter yangpyeongensis</name>
    <dbReference type="NCBI Taxonomy" id="346182"/>
    <lineage>
        <taxon>Bacteria</taxon>
        <taxon>Pseudomonadati</taxon>
        <taxon>Pseudomonadota</taxon>
        <taxon>Gammaproteobacteria</taxon>
        <taxon>Lysobacterales</taxon>
        <taxon>Lysobacteraceae</taxon>
        <taxon>Lysobacter</taxon>
    </lineage>
</organism>
<dbReference type="Proteomes" id="UP001596036">
    <property type="component" value="Unassembled WGS sequence"/>
</dbReference>
<sequence length="170" mass="19494">MTDDRAELPQAHKAFYDLREMALLIALRVNPEGEAMRTTVDKVRKRLMYAVKQDELHLMGPPVLQLFFAAQVFAWARKKWPEALGDIPVVQSADVEETIGLGDEAQPDVIPGDLIKCQEALRIAQTEIHRLQRNLEKAEREIDRLQPLAERYEEIRLKNQSSAKRPRTGI</sequence>
<keyword evidence="3" id="KW-1185">Reference proteome</keyword>
<keyword evidence="1" id="KW-0175">Coiled coil</keyword>
<protein>
    <submittedName>
        <fullName evidence="2">Uncharacterized protein</fullName>
    </submittedName>
</protein>
<reference evidence="3" key="1">
    <citation type="journal article" date="2019" name="Int. J. Syst. Evol. Microbiol.">
        <title>The Global Catalogue of Microorganisms (GCM) 10K type strain sequencing project: providing services to taxonomists for standard genome sequencing and annotation.</title>
        <authorList>
            <consortium name="The Broad Institute Genomics Platform"/>
            <consortium name="The Broad Institute Genome Sequencing Center for Infectious Disease"/>
            <person name="Wu L."/>
            <person name="Ma J."/>
        </authorList>
    </citation>
    <scope>NUCLEOTIDE SEQUENCE [LARGE SCALE GENOMIC DNA]</scope>
    <source>
        <strain evidence="3">KACC 11407</strain>
    </source>
</reference>
<proteinExistence type="predicted"/>
<comment type="caution">
    <text evidence="2">The sequence shown here is derived from an EMBL/GenBank/DDBJ whole genome shotgun (WGS) entry which is preliminary data.</text>
</comment>
<dbReference type="RefSeq" id="WP_386752549.1">
    <property type="nucleotide sequence ID" value="NZ_JBHSNM010000001.1"/>
</dbReference>
<feature type="coiled-coil region" evidence="1">
    <location>
        <begin position="114"/>
        <end position="155"/>
    </location>
</feature>
<gene>
    <name evidence="2" type="ORF">ACFPN1_02035</name>
</gene>
<accession>A0ABW0SIT6</accession>
<evidence type="ECO:0000313" key="3">
    <source>
        <dbReference type="Proteomes" id="UP001596036"/>
    </source>
</evidence>
<name>A0ABW0SIT6_9GAMM</name>
<evidence type="ECO:0000313" key="2">
    <source>
        <dbReference type="EMBL" id="MFC5568844.1"/>
    </source>
</evidence>
<dbReference type="EMBL" id="JBHSNM010000001">
    <property type="protein sequence ID" value="MFC5568844.1"/>
    <property type="molecule type" value="Genomic_DNA"/>
</dbReference>